<gene>
    <name evidence="1" type="ORF">L6452_17268</name>
</gene>
<dbReference type="EMBL" id="CM042051">
    <property type="protein sequence ID" value="KAI3728629.1"/>
    <property type="molecule type" value="Genomic_DNA"/>
</dbReference>
<comment type="caution">
    <text evidence="1">The sequence shown here is derived from an EMBL/GenBank/DDBJ whole genome shotgun (WGS) entry which is preliminary data.</text>
</comment>
<protein>
    <submittedName>
        <fullName evidence="1">Uncharacterized protein</fullName>
    </submittedName>
</protein>
<evidence type="ECO:0000313" key="1">
    <source>
        <dbReference type="EMBL" id="KAI3728629.1"/>
    </source>
</evidence>
<organism evidence="1 2">
    <name type="scientific">Arctium lappa</name>
    <name type="common">Greater burdock</name>
    <name type="synonym">Lappa major</name>
    <dbReference type="NCBI Taxonomy" id="4217"/>
    <lineage>
        <taxon>Eukaryota</taxon>
        <taxon>Viridiplantae</taxon>
        <taxon>Streptophyta</taxon>
        <taxon>Embryophyta</taxon>
        <taxon>Tracheophyta</taxon>
        <taxon>Spermatophyta</taxon>
        <taxon>Magnoliopsida</taxon>
        <taxon>eudicotyledons</taxon>
        <taxon>Gunneridae</taxon>
        <taxon>Pentapetalae</taxon>
        <taxon>asterids</taxon>
        <taxon>campanulids</taxon>
        <taxon>Asterales</taxon>
        <taxon>Asteraceae</taxon>
        <taxon>Carduoideae</taxon>
        <taxon>Cardueae</taxon>
        <taxon>Arctiinae</taxon>
        <taxon>Arctium</taxon>
    </lineage>
</organism>
<dbReference type="Proteomes" id="UP001055879">
    <property type="component" value="Linkage Group LG05"/>
</dbReference>
<accession>A0ACB9C2Y0</accession>
<name>A0ACB9C2Y0_ARCLA</name>
<proteinExistence type="predicted"/>
<reference evidence="1 2" key="2">
    <citation type="journal article" date="2022" name="Mol. Ecol. Resour.">
        <title>The genomes of chicory, endive, great burdock and yacon provide insights into Asteraceae paleo-polyploidization history and plant inulin production.</title>
        <authorList>
            <person name="Fan W."/>
            <person name="Wang S."/>
            <person name="Wang H."/>
            <person name="Wang A."/>
            <person name="Jiang F."/>
            <person name="Liu H."/>
            <person name="Zhao H."/>
            <person name="Xu D."/>
            <person name="Zhang Y."/>
        </authorList>
    </citation>
    <scope>NUCLEOTIDE SEQUENCE [LARGE SCALE GENOMIC DNA]</scope>
    <source>
        <strain evidence="2">cv. Niubang</strain>
    </source>
</reference>
<sequence length="66" mass="7365">MLKSTTITTPLTSRITSNLPKFSVYRVGAFYGLLQFLPNHHISFPLSAPLFLVGFISQVPCPHTLF</sequence>
<reference evidence="2" key="1">
    <citation type="journal article" date="2022" name="Mol. Ecol. Resour.">
        <title>The genomes of chicory, endive, great burdock and yacon provide insights into Asteraceae palaeo-polyploidization history and plant inulin production.</title>
        <authorList>
            <person name="Fan W."/>
            <person name="Wang S."/>
            <person name="Wang H."/>
            <person name="Wang A."/>
            <person name="Jiang F."/>
            <person name="Liu H."/>
            <person name="Zhao H."/>
            <person name="Xu D."/>
            <person name="Zhang Y."/>
        </authorList>
    </citation>
    <scope>NUCLEOTIDE SEQUENCE [LARGE SCALE GENOMIC DNA]</scope>
    <source>
        <strain evidence="2">cv. Niubang</strain>
    </source>
</reference>
<evidence type="ECO:0000313" key="2">
    <source>
        <dbReference type="Proteomes" id="UP001055879"/>
    </source>
</evidence>
<keyword evidence="2" id="KW-1185">Reference proteome</keyword>